<name>A0ABV2U135_9ACTN</name>
<dbReference type="NCBIfam" id="NF033103">
    <property type="entry name" value="bla_class_A"/>
    <property type="match status" value="1"/>
</dbReference>
<dbReference type="Gene3D" id="3.40.710.10">
    <property type="entry name" value="DD-peptidase/beta-lactamase superfamily"/>
    <property type="match status" value="1"/>
</dbReference>
<accession>A0ABV2U135</accession>
<dbReference type="GO" id="GO:0008800">
    <property type="term" value="F:beta-lactamase activity"/>
    <property type="evidence" value="ECO:0007669"/>
    <property type="project" value="UniProtKB-EC"/>
</dbReference>
<keyword evidence="6" id="KW-1185">Reference proteome</keyword>
<keyword evidence="5" id="KW-0378">Hydrolase</keyword>
<evidence type="ECO:0000256" key="2">
    <source>
        <dbReference type="ARBA" id="ARBA00030171"/>
    </source>
</evidence>
<feature type="chain" id="PRO_5045100004" description="Beta-lactamase" evidence="3">
    <location>
        <begin position="45"/>
        <end position="324"/>
    </location>
</feature>
<proteinExistence type="predicted"/>
<evidence type="ECO:0000256" key="1">
    <source>
        <dbReference type="ARBA" id="ARBA00018879"/>
    </source>
</evidence>
<dbReference type="InterPro" id="IPR045155">
    <property type="entry name" value="Beta-lactam_cat"/>
</dbReference>
<sequence>MSCRTKERHPTVRSNGARATRRTILTTGAGAALAAVSLSPPAHAAARVRTSSTASGAADRAARELRALEREHSARLGAYAHDTATGRTVVYRPDERFPMCSLFKTVGAAAVLRDLDRRGEFLARRIRYTAQYVEASGNSPITGRPDNLSHGMTVAELCAYSITHSDNTAANLLLRELGGPGAVTRFCRSIGDPVTRLDRWEPELNSAEPWRETDTTTPRAVGRTYARLVLGDALVPRDRRLLTGWLLANTTSGERFRAGLPADWTVADKTAGGSYGGNNNAGIAWPPGRPPVVLAVMTTKPDRDAPADNPLVARTAGVLAAALS</sequence>
<dbReference type="Pfam" id="PF13354">
    <property type="entry name" value="Beta-lactamase2"/>
    <property type="match status" value="1"/>
</dbReference>
<dbReference type="Proteomes" id="UP001550044">
    <property type="component" value="Unassembled WGS sequence"/>
</dbReference>
<comment type="caution">
    <text evidence="5">The sequence shown here is derived from an EMBL/GenBank/DDBJ whole genome shotgun (WGS) entry which is preliminary data.</text>
</comment>
<dbReference type="PRINTS" id="PR00118">
    <property type="entry name" value="BLACTAMASEA"/>
</dbReference>
<dbReference type="RefSeq" id="WP_356708267.1">
    <property type="nucleotide sequence ID" value="NZ_JBEXIP010000001.1"/>
</dbReference>
<evidence type="ECO:0000256" key="3">
    <source>
        <dbReference type="SAM" id="SignalP"/>
    </source>
</evidence>
<dbReference type="InterPro" id="IPR000871">
    <property type="entry name" value="Beta-lactam_class-A"/>
</dbReference>
<dbReference type="SUPFAM" id="SSF56601">
    <property type="entry name" value="beta-lactamase/transpeptidase-like"/>
    <property type="match status" value="1"/>
</dbReference>
<dbReference type="PROSITE" id="PS51318">
    <property type="entry name" value="TAT"/>
    <property type="match status" value="1"/>
</dbReference>
<reference evidence="5 6" key="1">
    <citation type="submission" date="2024-06" db="EMBL/GenBank/DDBJ databases">
        <title>The Natural Products Discovery Center: Release of the First 8490 Sequenced Strains for Exploring Actinobacteria Biosynthetic Diversity.</title>
        <authorList>
            <person name="Kalkreuter E."/>
            <person name="Kautsar S.A."/>
            <person name="Yang D."/>
            <person name="Bader C.D."/>
            <person name="Teijaro C.N."/>
            <person name="Fluegel L."/>
            <person name="Davis C.M."/>
            <person name="Simpson J.R."/>
            <person name="Lauterbach L."/>
            <person name="Steele A.D."/>
            <person name="Gui C."/>
            <person name="Meng S."/>
            <person name="Li G."/>
            <person name="Viehrig K."/>
            <person name="Ye F."/>
            <person name="Su P."/>
            <person name="Kiefer A.F."/>
            <person name="Nichols A."/>
            <person name="Cepeda A.J."/>
            <person name="Yan W."/>
            <person name="Fan B."/>
            <person name="Jiang Y."/>
            <person name="Adhikari A."/>
            <person name="Zheng C.-J."/>
            <person name="Schuster L."/>
            <person name="Cowan T.M."/>
            <person name="Smanski M.J."/>
            <person name="Chevrette M.G."/>
            <person name="De Carvalho L.P.S."/>
            <person name="Shen B."/>
        </authorList>
    </citation>
    <scope>NUCLEOTIDE SEQUENCE [LARGE SCALE GENOMIC DNA]</scope>
    <source>
        <strain evidence="5 6">NPDC005137</strain>
    </source>
</reference>
<feature type="domain" description="Beta-lactamase class A catalytic" evidence="4">
    <location>
        <begin position="77"/>
        <end position="298"/>
    </location>
</feature>
<evidence type="ECO:0000313" key="6">
    <source>
        <dbReference type="Proteomes" id="UP001550044"/>
    </source>
</evidence>
<dbReference type="PANTHER" id="PTHR35333:SF3">
    <property type="entry name" value="BETA-LACTAMASE-TYPE TRANSPEPTIDASE FOLD CONTAINING PROTEIN"/>
    <property type="match status" value="1"/>
</dbReference>
<feature type="signal peptide" evidence="3">
    <location>
        <begin position="1"/>
        <end position="44"/>
    </location>
</feature>
<evidence type="ECO:0000259" key="4">
    <source>
        <dbReference type="Pfam" id="PF13354"/>
    </source>
</evidence>
<dbReference type="EMBL" id="JBEXIP010000001">
    <property type="protein sequence ID" value="MET8431559.1"/>
    <property type="molecule type" value="Genomic_DNA"/>
</dbReference>
<dbReference type="InterPro" id="IPR012338">
    <property type="entry name" value="Beta-lactam/transpept-like"/>
</dbReference>
<dbReference type="PANTHER" id="PTHR35333">
    <property type="entry name" value="BETA-LACTAMASE"/>
    <property type="match status" value="1"/>
</dbReference>
<evidence type="ECO:0000313" key="5">
    <source>
        <dbReference type="EMBL" id="MET8431559.1"/>
    </source>
</evidence>
<protein>
    <recommendedName>
        <fullName evidence="1">Beta-lactamase</fullName>
    </recommendedName>
    <alternativeName>
        <fullName evidence="2">Penicillinase</fullName>
    </alternativeName>
</protein>
<keyword evidence="3" id="KW-0732">Signal</keyword>
<dbReference type="InterPro" id="IPR006311">
    <property type="entry name" value="TAT_signal"/>
</dbReference>
<organism evidence="5 6">
    <name type="scientific">Streptomyces sp. 900116325</name>
    <dbReference type="NCBI Taxonomy" id="3154295"/>
    <lineage>
        <taxon>Bacteria</taxon>
        <taxon>Bacillati</taxon>
        <taxon>Actinomycetota</taxon>
        <taxon>Actinomycetes</taxon>
        <taxon>Kitasatosporales</taxon>
        <taxon>Streptomycetaceae</taxon>
        <taxon>Streptomyces</taxon>
    </lineage>
</organism>
<gene>
    <name evidence="5" type="primary">bla</name>
    <name evidence="5" type="ORF">ABZV61_01925</name>
</gene>